<accession>A0AA38JBG9</accession>
<reference evidence="2" key="1">
    <citation type="submission" date="2022-08" db="EMBL/GenBank/DDBJ databases">
        <authorList>
            <consortium name="DOE Joint Genome Institute"/>
            <person name="Min B."/>
            <person name="Sierra-Patev S."/>
            <person name="Naranjo-Ortiz M."/>
            <person name="Looney B."/>
            <person name="Konkel Z."/>
            <person name="Slot J.C."/>
            <person name="Sakamoto Y."/>
            <person name="Steenwyk J.L."/>
            <person name="Rokas A."/>
            <person name="Carro J."/>
            <person name="Camarero S."/>
            <person name="Ferreira P."/>
            <person name="Molpeceres G."/>
            <person name="Ruiz-duenas F.J."/>
            <person name="Serrano A."/>
            <person name="Henrissat B."/>
            <person name="Drula E."/>
            <person name="Hughes K.W."/>
            <person name="Mata J.L."/>
            <person name="Ishikawa N.K."/>
            <person name="Vargas-Isla R."/>
            <person name="Ushijima S."/>
            <person name="Smith C.A."/>
            <person name="Ahrendt S."/>
            <person name="Andreopoulos W."/>
            <person name="He G."/>
            <person name="LaButti K."/>
            <person name="Lipzen A."/>
            <person name="Ng V."/>
            <person name="Riley R."/>
            <person name="Sandor L."/>
            <person name="Barry K."/>
            <person name="Martinez A.T."/>
            <person name="Xiao Y."/>
            <person name="Gibbons J.G."/>
            <person name="Terashima K."/>
            <person name="Hibbett D.S."/>
            <person name="Grigoriev I.V."/>
        </authorList>
    </citation>
    <scope>NUCLEOTIDE SEQUENCE</scope>
    <source>
        <strain evidence="2">ET3784</strain>
    </source>
</reference>
<dbReference type="EMBL" id="JANVFO010000062">
    <property type="protein sequence ID" value="KAJ3720261.1"/>
    <property type="molecule type" value="Genomic_DNA"/>
</dbReference>
<dbReference type="Pfam" id="PF01425">
    <property type="entry name" value="Amidase"/>
    <property type="match status" value="1"/>
</dbReference>
<dbReference type="Gene3D" id="3.90.1300.10">
    <property type="entry name" value="Amidase signature (AS) domain"/>
    <property type="match status" value="2"/>
</dbReference>
<name>A0AA38JBG9_9AGAR</name>
<sequence>MSLPSLAISSSRFLRTDVYLPNPEDINFGAWAWRFTAKDILPNEGILSGKTIVMKNNISVAGVNCLQGTDAFASFVPPPIAGATVVTRTLDAGGTIVGKVVCENLSMAGTSFTAATGPVHNPYARGYSVGGSSSGCGALVASCAVDINDPLTLGFLWAIGGDQGGSIRLPASWCGIYGKDNIDNQIPDYPAILDKVKGTAKPLAGFKIGLKEGFSEASCEQGGMYDVRVHQKVKNAAGKWKDMGASVEDVSIPMHTLPMDLWLMIVRTGCVSSVIGGASCVSSVIGGASGRQGFTRTRWDKLPFTVKNRRGLYARVLCLSHPFTFCPSPMKLMCFLCLQSELYGKVNYDEALDRKNFQGTRPDMMNTCSFDVTGHPALSMPVGMLPSLDNPSISLQVGLQIMSKHFQESKIYKAAFAWEDKHPNWKECV</sequence>
<proteinExistence type="predicted"/>
<dbReference type="InterPro" id="IPR023631">
    <property type="entry name" value="Amidase_dom"/>
</dbReference>
<evidence type="ECO:0000259" key="1">
    <source>
        <dbReference type="Pfam" id="PF01425"/>
    </source>
</evidence>
<reference evidence="2" key="2">
    <citation type="journal article" date="2023" name="Proc. Natl. Acad. Sci. U.S.A.">
        <title>A global phylogenomic analysis of the shiitake genus Lentinula.</title>
        <authorList>
            <person name="Sierra-Patev S."/>
            <person name="Min B."/>
            <person name="Naranjo-Ortiz M."/>
            <person name="Looney B."/>
            <person name="Konkel Z."/>
            <person name="Slot J.C."/>
            <person name="Sakamoto Y."/>
            <person name="Steenwyk J.L."/>
            <person name="Rokas A."/>
            <person name="Carro J."/>
            <person name="Camarero S."/>
            <person name="Ferreira P."/>
            <person name="Molpeceres G."/>
            <person name="Ruiz-Duenas F.J."/>
            <person name="Serrano A."/>
            <person name="Henrissat B."/>
            <person name="Drula E."/>
            <person name="Hughes K.W."/>
            <person name="Mata J.L."/>
            <person name="Ishikawa N.K."/>
            <person name="Vargas-Isla R."/>
            <person name="Ushijima S."/>
            <person name="Smith C.A."/>
            <person name="Donoghue J."/>
            <person name="Ahrendt S."/>
            <person name="Andreopoulos W."/>
            <person name="He G."/>
            <person name="LaButti K."/>
            <person name="Lipzen A."/>
            <person name="Ng V."/>
            <person name="Riley R."/>
            <person name="Sandor L."/>
            <person name="Barry K."/>
            <person name="Martinez A.T."/>
            <person name="Xiao Y."/>
            <person name="Gibbons J.G."/>
            <person name="Terashima K."/>
            <person name="Grigoriev I.V."/>
            <person name="Hibbett D."/>
        </authorList>
    </citation>
    <scope>NUCLEOTIDE SEQUENCE</scope>
    <source>
        <strain evidence="2">ET3784</strain>
    </source>
</reference>
<keyword evidence="3" id="KW-1185">Reference proteome</keyword>
<evidence type="ECO:0000313" key="3">
    <source>
        <dbReference type="Proteomes" id="UP001176059"/>
    </source>
</evidence>
<dbReference type="Proteomes" id="UP001176059">
    <property type="component" value="Unassembled WGS sequence"/>
</dbReference>
<dbReference type="GO" id="GO:0003824">
    <property type="term" value="F:catalytic activity"/>
    <property type="evidence" value="ECO:0007669"/>
    <property type="project" value="InterPro"/>
</dbReference>
<feature type="domain" description="Amidase" evidence="1">
    <location>
        <begin position="43"/>
        <end position="178"/>
    </location>
</feature>
<dbReference type="InterPro" id="IPR036928">
    <property type="entry name" value="AS_sf"/>
</dbReference>
<gene>
    <name evidence="2" type="ORF">DFJ43DRAFT_1134064</name>
</gene>
<dbReference type="SUPFAM" id="SSF75304">
    <property type="entry name" value="Amidase signature (AS) enzymes"/>
    <property type="match status" value="1"/>
</dbReference>
<dbReference type="InterPro" id="IPR000120">
    <property type="entry name" value="Amidase"/>
</dbReference>
<dbReference type="PANTHER" id="PTHR11895">
    <property type="entry name" value="TRANSAMIDASE"/>
    <property type="match status" value="1"/>
</dbReference>
<dbReference type="AlphaFoldDB" id="A0AA38JBG9"/>
<comment type="caution">
    <text evidence="2">The sequence shown here is derived from an EMBL/GenBank/DDBJ whole genome shotgun (WGS) entry which is preliminary data.</text>
</comment>
<protein>
    <submittedName>
        <fullName evidence="2">Amidase</fullName>
    </submittedName>
</protein>
<organism evidence="2 3">
    <name type="scientific">Lentinula guzmanii</name>
    <dbReference type="NCBI Taxonomy" id="2804957"/>
    <lineage>
        <taxon>Eukaryota</taxon>
        <taxon>Fungi</taxon>
        <taxon>Dikarya</taxon>
        <taxon>Basidiomycota</taxon>
        <taxon>Agaricomycotina</taxon>
        <taxon>Agaricomycetes</taxon>
        <taxon>Agaricomycetidae</taxon>
        <taxon>Agaricales</taxon>
        <taxon>Marasmiineae</taxon>
        <taxon>Omphalotaceae</taxon>
        <taxon>Lentinula</taxon>
    </lineage>
</organism>
<dbReference type="PANTHER" id="PTHR11895:SF170">
    <property type="entry name" value="AMIDASE"/>
    <property type="match status" value="1"/>
</dbReference>
<evidence type="ECO:0000313" key="2">
    <source>
        <dbReference type="EMBL" id="KAJ3720261.1"/>
    </source>
</evidence>